<dbReference type="InterPro" id="IPR044974">
    <property type="entry name" value="Disease_R_plants"/>
</dbReference>
<dbReference type="SUPFAM" id="SSF52200">
    <property type="entry name" value="Toll/Interleukin receptor TIR domain"/>
    <property type="match status" value="1"/>
</dbReference>
<dbReference type="OrthoDB" id="1165156at2759"/>
<keyword evidence="4" id="KW-0520">NAD</keyword>
<dbReference type="InterPro" id="IPR035897">
    <property type="entry name" value="Toll_tir_struct_dom_sf"/>
</dbReference>
<proteinExistence type="predicted"/>
<reference evidence="6 7" key="1">
    <citation type="journal article" date="2013" name="Nat. Genet.">
        <title>The high-quality draft genome of peach (Prunus persica) identifies unique patterns of genetic diversity, domestication and genome evolution.</title>
        <authorList>
            <consortium name="International Peach Genome Initiative"/>
            <person name="Verde I."/>
            <person name="Abbott A.G."/>
            <person name="Scalabrin S."/>
            <person name="Jung S."/>
            <person name="Shu S."/>
            <person name="Marroni F."/>
            <person name="Zhebentyayeva T."/>
            <person name="Dettori M.T."/>
            <person name="Grimwood J."/>
            <person name="Cattonaro F."/>
            <person name="Zuccolo A."/>
            <person name="Rossini L."/>
            <person name="Jenkins J."/>
            <person name="Vendramin E."/>
            <person name="Meisel L.A."/>
            <person name="Decroocq V."/>
            <person name="Sosinski B."/>
            <person name="Prochnik S."/>
            <person name="Mitros T."/>
            <person name="Policriti A."/>
            <person name="Cipriani G."/>
            <person name="Dondini L."/>
            <person name="Ficklin S."/>
            <person name="Goodstein D.M."/>
            <person name="Xuan P."/>
            <person name="Del Fabbro C."/>
            <person name="Aramini V."/>
            <person name="Copetti D."/>
            <person name="Gonzalez S."/>
            <person name="Horner D.S."/>
            <person name="Falchi R."/>
            <person name="Lucas S."/>
            <person name="Mica E."/>
            <person name="Maldonado J."/>
            <person name="Lazzari B."/>
            <person name="Bielenberg D."/>
            <person name="Pirona R."/>
            <person name="Miculan M."/>
            <person name="Barakat A."/>
            <person name="Testolin R."/>
            <person name="Stella A."/>
            <person name="Tartarini S."/>
            <person name="Tonutti P."/>
            <person name="Arus P."/>
            <person name="Orellana A."/>
            <person name="Wells C."/>
            <person name="Main D."/>
            <person name="Vizzotto G."/>
            <person name="Silva H."/>
            <person name="Salamini F."/>
            <person name="Schmutz J."/>
            <person name="Morgante M."/>
            <person name="Rokhsar D.S."/>
        </authorList>
    </citation>
    <scope>NUCLEOTIDE SEQUENCE [LARGE SCALE GENOMIC DNA]</scope>
    <source>
        <strain evidence="7">cv. Nemared</strain>
    </source>
</reference>
<dbReference type="Gramene" id="ONH91377">
    <property type="protein sequence ID" value="ONH91377"/>
    <property type="gene ID" value="PRUPE_8G110600"/>
</dbReference>
<dbReference type="Gene3D" id="3.40.50.300">
    <property type="entry name" value="P-loop containing nucleotide triphosphate hydrolases"/>
    <property type="match status" value="1"/>
</dbReference>
<dbReference type="InterPro" id="IPR036390">
    <property type="entry name" value="WH_DNA-bd_sf"/>
</dbReference>
<dbReference type="InterPro" id="IPR000157">
    <property type="entry name" value="TIR_dom"/>
</dbReference>
<dbReference type="Gene3D" id="3.80.10.10">
    <property type="entry name" value="Ribonuclease Inhibitor"/>
    <property type="match status" value="3"/>
</dbReference>
<dbReference type="PRINTS" id="PR00364">
    <property type="entry name" value="DISEASERSIST"/>
</dbReference>
<dbReference type="PANTHER" id="PTHR11017:SF578">
    <property type="entry name" value="ADP-RIBOSYL CYCLASE_CYCLIC ADP-RIBOSE HYDROLASE"/>
    <property type="match status" value="1"/>
</dbReference>
<dbReference type="InterPro" id="IPR058546">
    <property type="entry name" value="RPS4B/Roq1-like_LRR"/>
</dbReference>
<keyword evidence="2" id="KW-0677">Repeat</keyword>
<dbReference type="SUPFAM" id="SSF52058">
    <property type="entry name" value="L domain-like"/>
    <property type="match status" value="1"/>
</dbReference>
<dbReference type="SMART" id="SM00255">
    <property type="entry name" value="TIR"/>
    <property type="match status" value="1"/>
</dbReference>
<dbReference type="AlphaFoldDB" id="A0A251MWC3"/>
<dbReference type="SMR" id="A0A251MWC3"/>
<dbReference type="InterPro" id="IPR027417">
    <property type="entry name" value="P-loop_NTPase"/>
</dbReference>
<dbReference type="InterPro" id="IPR058192">
    <property type="entry name" value="WHD_ROQ1-like"/>
</dbReference>
<dbReference type="InterPro" id="IPR042197">
    <property type="entry name" value="Apaf_helical"/>
</dbReference>
<dbReference type="PROSITE" id="PS50104">
    <property type="entry name" value="TIR"/>
    <property type="match status" value="1"/>
</dbReference>
<name>A0A251MWC3_PRUPE</name>
<feature type="domain" description="TIR" evidence="5">
    <location>
        <begin position="18"/>
        <end position="183"/>
    </location>
</feature>
<dbReference type="InterPro" id="IPR032675">
    <property type="entry name" value="LRR_dom_sf"/>
</dbReference>
<evidence type="ECO:0000256" key="4">
    <source>
        <dbReference type="ARBA" id="ARBA00023027"/>
    </source>
</evidence>
<dbReference type="InterPro" id="IPR002182">
    <property type="entry name" value="NB-ARC"/>
</dbReference>
<dbReference type="Pfam" id="PF01582">
    <property type="entry name" value="TIR"/>
    <property type="match status" value="1"/>
</dbReference>
<evidence type="ECO:0000256" key="2">
    <source>
        <dbReference type="ARBA" id="ARBA00022737"/>
    </source>
</evidence>
<dbReference type="GO" id="GO:0043531">
    <property type="term" value="F:ADP binding"/>
    <property type="evidence" value="ECO:0007669"/>
    <property type="project" value="InterPro"/>
</dbReference>
<gene>
    <name evidence="6" type="ORF">PRUPE_8G110600</name>
</gene>
<dbReference type="Proteomes" id="UP000006882">
    <property type="component" value="Chromosome G8"/>
</dbReference>
<dbReference type="Pfam" id="PF23282">
    <property type="entry name" value="WHD_ROQ1"/>
    <property type="match status" value="1"/>
</dbReference>
<dbReference type="Gene3D" id="3.40.50.10140">
    <property type="entry name" value="Toll/interleukin-1 receptor homology (TIR) domain"/>
    <property type="match status" value="1"/>
</dbReference>
<dbReference type="GO" id="GO:0007165">
    <property type="term" value="P:signal transduction"/>
    <property type="evidence" value="ECO:0007669"/>
    <property type="project" value="InterPro"/>
</dbReference>
<dbReference type="Gene3D" id="1.10.8.430">
    <property type="entry name" value="Helical domain of apoptotic protease-activating factors"/>
    <property type="match status" value="1"/>
</dbReference>
<evidence type="ECO:0000256" key="1">
    <source>
        <dbReference type="ARBA" id="ARBA00022614"/>
    </source>
</evidence>
<dbReference type="SUPFAM" id="SSF52540">
    <property type="entry name" value="P-loop containing nucleoside triphosphate hydrolases"/>
    <property type="match status" value="1"/>
</dbReference>
<keyword evidence="3" id="KW-0611">Plant defense</keyword>
<dbReference type="PANTHER" id="PTHR11017">
    <property type="entry name" value="LEUCINE-RICH REPEAT-CONTAINING PROTEIN"/>
    <property type="match status" value="1"/>
</dbReference>
<dbReference type="Pfam" id="PF23286">
    <property type="entry name" value="LRR_13"/>
    <property type="match status" value="1"/>
</dbReference>
<keyword evidence="1" id="KW-0433">Leucine-rich repeat</keyword>
<sequence length="1165" mass="132504">MDSTTTQGASFSHVTHSWTYDVFLSFRGEDTRNNFTGHLYRNLIQRGIKTFIDYELRRGEEISPALLKAIEESRISIIVFSENYATSTWCLDELVKILECKELKQQMVWPIFYKVDPSDVRNQRGSFGKALAKHERKFKDNKEKVKMWRAALTKAANFSGWSLLDGHESNFIVAIVEEISVQVSTQNILNVAKYPVGIESRLRDIHKLLGVGASDVRMVGVWGIGGIGKTTIAKAVFNSISSKFEASCFLANVKDYPMPYGGLVQLQKSLLLEILGEKELNLNSVDRGVNVIKERLKHKRVLLILDDVNHLDQLNKLAGGLDWFGLGSRIIITTRDKHLLIAHQVNLIYKVKELDSSEALKLFISWNGFTRNSNLEDDYMKLTKTVVDYAQGLPLALMVLGSHLCGRSLNQWKIMLESQPRFPIEEIHEVLKISYNALEYPVKEVFLDIACFFKGKGKNYVIKMLEGCDLNPIYGIEVLIEKALLYVDRRNRICMHDLVEEMGREIVRHESPNEPGKRSRLWFHKDVYRVLTENTGTDTIQKIMVNLPEPYEIRLSAKSFTKMKNLQLFINCNAHFSGEVGYLSNDLRFLDWPECPLKALPSSFNPKKLVELKLRDSRIEQLGNGFKSLATLEHISFQSCEFLTKIPDFSGLSSLVELDLNFCTSLVEVHSSVGFLDKLAILRLVDCFNLTRFPRGVKLKSLTLMILNDCKKLEYFPEILAKMECITRINLSGTAIKELPSSIRYLVNLQDLELYQCENLSHLPSSIYELQHLQRFHLMDCPKLVTFPNKVKPENESEGNLALPELQFLDMGGCNLSESAFLGNLDCLPTLGILDLSGGNFVSLPECISKFFNLWRLSLYDCKRLREIPELPQKLRHVGLGGCISLEGDFLRTPGCLSTLESIDLSGGNFVSLPESISKFVKLKHLSLAGCKRLEEIPELPPKVKHVRASGCISLERFSKLSNILERKESKMIKSLNLSNCRRLCDNLAYMVENKYTLVNDQAALFSLCLSSQQSKFGVIFPGSEVPRWFSSRTDLSEPSGKCEVCVEIPEMLENNGLALWATFHQNTQNKSYDESIFFKAELCINEERIGKAKTTFYGSLEIEAAHVWLYYIPDLSRIETWGHWIDDESLPCMCRITFTCESSLAFKSAGVHRILRDEDSIRSD</sequence>
<dbReference type="Pfam" id="PF00931">
    <property type="entry name" value="NB-ARC"/>
    <property type="match status" value="1"/>
</dbReference>
<dbReference type="FunFam" id="3.40.50.10140:FF:000007">
    <property type="entry name" value="Disease resistance protein (TIR-NBS-LRR class)"/>
    <property type="match status" value="1"/>
</dbReference>
<evidence type="ECO:0000313" key="6">
    <source>
        <dbReference type="EMBL" id="ONH91377.1"/>
    </source>
</evidence>
<evidence type="ECO:0000259" key="5">
    <source>
        <dbReference type="PROSITE" id="PS50104"/>
    </source>
</evidence>
<dbReference type="GO" id="GO:0006952">
    <property type="term" value="P:defense response"/>
    <property type="evidence" value="ECO:0007669"/>
    <property type="project" value="UniProtKB-KW"/>
</dbReference>
<protein>
    <recommendedName>
        <fullName evidence="5">TIR domain-containing protein</fullName>
    </recommendedName>
</protein>
<evidence type="ECO:0000313" key="7">
    <source>
        <dbReference type="Proteomes" id="UP000006882"/>
    </source>
</evidence>
<accession>A0A251MWC3</accession>
<dbReference type="eggNOG" id="ENOG502R4BG">
    <property type="taxonomic scope" value="Eukaryota"/>
</dbReference>
<dbReference type="EMBL" id="CM007658">
    <property type="protein sequence ID" value="ONH91377.1"/>
    <property type="molecule type" value="Genomic_DNA"/>
</dbReference>
<keyword evidence="7" id="KW-1185">Reference proteome</keyword>
<dbReference type="SUPFAM" id="SSF46785">
    <property type="entry name" value="Winged helix' DNA-binding domain"/>
    <property type="match status" value="1"/>
</dbReference>
<organism evidence="6 7">
    <name type="scientific">Prunus persica</name>
    <name type="common">Peach</name>
    <name type="synonym">Amygdalus persica</name>
    <dbReference type="NCBI Taxonomy" id="3760"/>
    <lineage>
        <taxon>Eukaryota</taxon>
        <taxon>Viridiplantae</taxon>
        <taxon>Streptophyta</taxon>
        <taxon>Embryophyta</taxon>
        <taxon>Tracheophyta</taxon>
        <taxon>Spermatophyta</taxon>
        <taxon>Magnoliopsida</taxon>
        <taxon>eudicotyledons</taxon>
        <taxon>Gunneridae</taxon>
        <taxon>Pentapetalae</taxon>
        <taxon>rosids</taxon>
        <taxon>fabids</taxon>
        <taxon>Rosales</taxon>
        <taxon>Rosaceae</taxon>
        <taxon>Amygdaloideae</taxon>
        <taxon>Amygdaleae</taxon>
        <taxon>Prunus</taxon>
    </lineage>
</organism>
<evidence type="ECO:0000256" key="3">
    <source>
        <dbReference type="ARBA" id="ARBA00022821"/>
    </source>
</evidence>